<comment type="caution">
    <text evidence="1">The sequence shown here is derived from an EMBL/GenBank/DDBJ whole genome shotgun (WGS) entry which is preliminary data.</text>
</comment>
<keyword evidence="2" id="KW-1185">Reference proteome</keyword>
<dbReference type="Proteomes" id="UP000077134">
    <property type="component" value="Unassembled WGS sequence"/>
</dbReference>
<evidence type="ECO:0000313" key="1">
    <source>
        <dbReference type="EMBL" id="OAB71492.1"/>
    </source>
</evidence>
<protein>
    <submittedName>
        <fullName evidence="1">Uncharacterized protein</fullName>
    </submittedName>
</protein>
<organism evidence="1 2">
    <name type="scientific">Paenibacillus crassostreae</name>
    <dbReference type="NCBI Taxonomy" id="1763538"/>
    <lineage>
        <taxon>Bacteria</taxon>
        <taxon>Bacillati</taxon>
        <taxon>Bacillota</taxon>
        <taxon>Bacilli</taxon>
        <taxon>Bacillales</taxon>
        <taxon>Paenibacillaceae</taxon>
        <taxon>Paenibacillus</taxon>
    </lineage>
</organism>
<name>A0A162N8B9_9BACL</name>
<sequence>MAKHRLVCVIANYYSSHLEKVDDIRYFEESGILVSDAIVFLKDMEETKDGIKVVLSKEEVLSRLGKGNLSFLTLLNPIP</sequence>
<gene>
    <name evidence="1" type="ORF">PNBC_19540</name>
</gene>
<dbReference type="KEGG" id="pcx:LPB68_16670"/>
<dbReference type="AlphaFoldDB" id="A0A162N8B9"/>
<proteinExistence type="predicted"/>
<accession>A0A162N8B9</accession>
<dbReference type="EMBL" id="LSFN01000039">
    <property type="protein sequence ID" value="OAB71492.1"/>
    <property type="molecule type" value="Genomic_DNA"/>
</dbReference>
<dbReference type="RefSeq" id="WP_068661105.1">
    <property type="nucleotide sequence ID" value="NZ_CP017770.1"/>
</dbReference>
<reference evidence="1 2" key="1">
    <citation type="submission" date="2016-02" db="EMBL/GenBank/DDBJ databases">
        <title>Paenibacillus sp. LPB0068, isolated from Crassostrea gigas.</title>
        <authorList>
            <person name="Shin S.-K."/>
            <person name="Yi H."/>
        </authorList>
    </citation>
    <scope>NUCLEOTIDE SEQUENCE [LARGE SCALE GENOMIC DNA]</scope>
    <source>
        <strain evidence="1 2">LPB0068</strain>
    </source>
</reference>
<evidence type="ECO:0000313" key="2">
    <source>
        <dbReference type="Proteomes" id="UP000077134"/>
    </source>
</evidence>